<organism evidence="3 4">
    <name type="scientific">Diabrotica virgifera virgifera</name>
    <name type="common">western corn rootworm</name>
    <dbReference type="NCBI Taxonomy" id="50390"/>
    <lineage>
        <taxon>Eukaryota</taxon>
        <taxon>Metazoa</taxon>
        <taxon>Ecdysozoa</taxon>
        <taxon>Arthropoda</taxon>
        <taxon>Hexapoda</taxon>
        <taxon>Insecta</taxon>
        <taxon>Pterygota</taxon>
        <taxon>Neoptera</taxon>
        <taxon>Endopterygota</taxon>
        <taxon>Coleoptera</taxon>
        <taxon>Polyphaga</taxon>
        <taxon>Cucujiformia</taxon>
        <taxon>Chrysomeloidea</taxon>
        <taxon>Chrysomelidae</taxon>
        <taxon>Galerucinae</taxon>
        <taxon>Diabroticina</taxon>
        <taxon>Diabroticites</taxon>
        <taxon>Diabrotica</taxon>
    </lineage>
</organism>
<proteinExistence type="predicted"/>
<dbReference type="Proteomes" id="UP001652700">
    <property type="component" value="Unplaced"/>
</dbReference>
<dbReference type="PROSITE" id="PS51029">
    <property type="entry name" value="MADF"/>
    <property type="match status" value="1"/>
</dbReference>
<feature type="region of interest" description="Disordered" evidence="1">
    <location>
        <begin position="157"/>
        <end position="178"/>
    </location>
</feature>
<accession>A0ABM5L2G0</accession>
<dbReference type="RefSeq" id="XP_050516622.1">
    <property type="nucleotide sequence ID" value="XM_050660665.1"/>
</dbReference>
<feature type="domain" description="MADF" evidence="2">
    <location>
        <begin position="33"/>
        <end position="127"/>
    </location>
</feature>
<dbReference type="SMART" id="SM00595">
    <property type="entry name" value="MADF"/>
    <property type="match status" value="1"/>
</dbReference>
<reference evidence="3" key="1">
    <citation type="submission" date="2025-05" db="UniProtKB">
        <authorList>
            <consortium name="EnsemblMetazoa"/>
        </authorList>
    </citation>
    <scope>IDENTIFICATION</scope>
</reference>
<dbReference type="InterPro" id="IPR039353">
    <property type="entry name" value="TF_Adf1"/>
</dbReference>
<dbReference type="PANTHER" id="PTHR12243:SF64">
    <property type="entry name" value="DORSAL INTERACTING PROTEIN 3-RELATED"/>
    <property type="match status" value="1"/>
</dbReference>
<dbReference type="PANTHER" id="PTHR12243">
    <property type="entry name" value="MADF DOMAIN TRANSCRIPTION FACTOR"/>
    <property type="match status" value="1"/>
</dbReference>
<protein>
    <recommendedName>
        <fullName evidence="2">MADF domain-containing protein</fullName>
    </recommendedName>
</protein>
<dbReference type="EnsemblMetazoa" id="XM_050660665.1">
    <property type="protein sequence ID" value="XP_050516622.1"/>
    <property type="gene ID" value="LOC126891487"/>
</dbReference>
<sequence length="228" mass="26132">MHRQHKHSYESSKTVRFKGSGSDNIVKIFDTDKFITFIQEKPALWDKSDKKAREKAWIEVGENFYDDWAELDAIERHEKGKEMKNKWRNIRDNFLKSLSRGKSGDPAAKTRKYASADSLHFLFNTVEKRSPSGNIEVTEDHETGAALEDLIVGEEVQPASTSSGRTLPTAARPASRQQHFTPFQSALIQTLDDTNTDLENEDPDRMYILSLLSDFKKLKDEEKLILNL</sequence>
<evidence type="ECO:0000256" key="1">
    <source>
        <dbReference type="SAM" id="MobiDB-lite"/>
    </source>
</evidence>
<name>A0ABM5L2G0_DIAVI</name>
<dbReference type="GeneID" id="126891487"/>
<evidence type="ECO:0000313" key="4">
    <source>
        <dbReference type="Proteomes" id="UP001652700"/>
    </source>
</evidence>
<evidence type="ECO:0000313" key="3">
    <source>
        <dbReference type="EnsemblMetazoa" id="XP_050516622.1"/>
    </source>
</evidence>
<keyword evidence="4" id="KW-1185">Reference proteome</keyword>
<dbReference type="Pfam" id="PF10545">
    <property type="entry name" value="MADF_DNA_bdg"/>
    <property type="match status" value="1"/>
</dbReference>
<dbReference type="InterPro" id="IPR006578">
    <property type="entry name" value="MADF-dom"/>
</dbReference>
<evidence type="ECO:0000259" key="2">
    <source>
        <dbReference type="PROSITE" id="PS51029"/>
    </source>
</evidence>